<dbReference type="GO" id="GO:0070475">
    <property type="term" value="P:rRNA base methylation"/>
    <property type="evidence" value="ECO:0007669"/>
    <property type="project" value="UniProtKB-UniRule"/>
</dbReference>
<sequence length="310" mass="35569">MKFEHKPVLLKEAVEGLNIREDGIYVDGTVGGAGHSIEIVNKLTTGKLIGIDQDINALNKAKDVLEDHLDKVILIHDNYVNIENILLNLGIEKVDGVLLDLGVSSHQLDERERGFSYQKDAPLDMRMDNTQKLSAWDVVNTYSERDLERIIWEYGEERWAKRIAQFIIDERRKKSIDTTLQLVEIIKNAIPKKVRMEGHHPAKKTFQAIRIEVNKELEVLKLAIPSINKMLNKGGRLCIITFHSLEDRIVKETFKELNKDCICPPEFPICICDKKRELKIITKKPIIPTEKEIAENPRARSAKLRIGERI</sequence>
<dbReference type="PIRSF" id="PIRSF004486">
    <property type="entry name" value="MraW"/>
    <property type="match status" value="1"/>
</dbReference>
<evidence type="ECO:0000256" key="4">
    <source>
        <dbReference type="ARBA" id="ARBA00022603"/>
    </source>
</evidence>
<keyword evidence="5 7" id="KW-0808">Transferase</keyword>
<dbReference type="Gene3D" id="1.10.150.170">
    <property type="entry name" value="Putative methyltransferase TM0872, insert domain"/>
    <property type="match status" value="1"/>
</dbReference>
<dbReference type="SUPFAM" id="SSF81799">
    <property type="entry name" value="Putative methyltransferase TM0872, insert domain"/>
    <property type="match status" value="1"/>
</dbReference>
<organism evidence="8 9">
    <name type="scientific">Keratinibaculum paraultunense</name>
    <dbReference type="NCBI Taxonomy" id="1278232"/>
    <lineage>
        <taxon>Bacteria</taxon>
        <taxon>Bacillati</taxon>
        <taxon>Bacillota</taxon>
        <taxon>Tissierellia</taxon>
        <taxon>Tissierellales</taxon>
        <taxon>Tepidimicrobiaceae</taxon>
        <taxon>Keratinibaculum</taxon>
    </lineage>
</organism>
<comment type="caution">
    <text evidence="8">The sequence shown here is derived from an EMBL/GenBank/DDBJ whole genome shotgun (WGS) entry which is preliminary data.</text>
</comment>
<comment type="subcellular location">
    <subcellularLocation>
        <location evidence="7">Cytoplasm</location>
    </subcellularLocation>
</comment>
<keyword evidence="2 7" id="KW-0963">Cytoplasm</keyword>
<proteinExistence type="inferred from homology"/>
<feature type="binding site" evidence="7">
    <location>
        <position position="79"/>
    </location>
    <ligand>
        <name>S-adenosyl-L-methionine</name>
        <dbReference type="ChEBI" id="CHEBI:59789"/>
    </ligand>
</feature>
<dbReference type="OrthoDB" id="9806637at2"/>
<gene>
    <name evidence="7" type="primary">rsmH</name>
    <name evidence="8" type="ORF">EDD65_102186</name>
</gene>
<comment type="catalytic activity">
    <reaction evidence="7">
        <text>cytidine(1402) in 16S rRNA + S-adenosyl-L-methionine = N(4)-methylcytidine(1402) in 16S rRNA + S-adenosyl-L-homocysteine + H(+)</text>
        <dbReference type="Rhea" id="RHEA:42928"/>
        <dbReference type="Rhea" id="RHEA-COMP:10286"/>
        <dbReference type="Rhea" id="RHEA-COMP:10287"/>
        <dbReference type="ChEBI" id="CHEBI:15378"/>
        <dbReference type="ChEBI" id="CHEBI:57856"/>
        <dbReference type="ChEBI" id="CHEBI:59789"/>
        <dbReference type="ChEBI" id="CHEBI:74506"/>
        <dbReference type="ChEBI" id="CHEBI:82748"/>
        <dbReference type="EC" id="2.1.1.199"/>
    </reaction>
</comment>
<dbReference type="AlphaFoldDB" id="A0A4V6NZ65"/>
<dbReference type="Pfam" id="PF01795">
    <property type="entry name" value="Methyltransf_5"/>
    <property type="match status" value="1"/>
</dbReference>
<dbReference type="SUPFAM" id="SSF53335">
    <property type="entry name" value="S-adenosyl-L-methionine-dependent methyltransferases"/>
    <property type="match status" value="1"/>
</dbReference>
<dbReference type="PANTHER" id="PTHR11265">
    <property type="entry name" value="S-ADENOSYL-METHYLTRANSFERASE MRAW"/>
    <property type="match status" value="1"/>
</dbReference>
<evidence type="ECO:0000313" key="8">
    <source>
        <dbReference type="EMBL" id="TCS91254.1"/>
    </source>
</evidence>
<comment type="similarity">
    <text evidence="1 7">Belongs to the methyltransferase superfamily. RsmH family.</text>
</comment>
<evidence type="ECO:0000256" key="1">
    <source>
        <dbReference type="ARBA" id="ARBA00010396"/>
    </source>
</evidence>
<dbReference type="Gene3D" id="3.40.50.150">
    <property type="entry name" value="Vaccinia Virus protein VP39"/>
    <property type="match status" value="1"/>
</dbReference>
<keyword evidence="4 7" id="KW-0489">Methyltransferase</keyword>
<dbReference type="NCBIfam" id="TIGR00006">
    <property type="entry name" value="16S rRNA (cytosine(1402)-N(4))-methyltransferase RsmH"/>
    <property type="match status" value="1"/>
</dbReference>
<dbReference type="PANTHER" id="PTHR11265:SF0">
    <property type="entry name" value="12S RRNA N4-METHYLCYTIDINE METHYLTRANSFERASE"/>
    <property type="match status" value="1"/>
</dbReference>
<feature type="binding site" evidence="7">
    <location>
        <position position="107"/>
    </location>
    <ligand>
        <name>S-adenosyl-L-methionine</name>
        <dbReference type="ChEBI" id="CHEBI:59789"/>
    </ligand>
</feature>
<reference evidence="8 9" key="1">
    <citation type="submission" date="2019-03" db="EMBL/GenBank/DDBJ databases">
        <title>Genomic Encyclopedia of Type Strains, Phase IV (KMG-IV): sequencing the most valuable type-strain genomes for metagenomic binning, comparative biology and taxonomic classification.</title>
        <authorList>
            <person name="Goeker M."/>
        </authorList>
    </citation>
    <scope>NUCLEOTIDE SEQUENCE [LARGE SCALE GENOMIC DNA]</scope>
    <source>
        <strain evidence="8 9">DSM 26752</strain>
    </source>
</reference>
<evidence type="ECO:0000313" key="9">
    <source>
        <dbReference type="Proteomes" id="UP000294567"/>
    </source>
</evidence>
<evidence type="ECO:0000256" key="3">
    <source>
        <dbReference type="ARBA" id="ARBA00022552"/>
    </source>
</evidence>
<dbReference type="InterPro" id="IPR023397">
    <property type="entry name" value="SAM-dep_MeTrfase_MraW_recog"/>
</dbReference>
<keyword evidence="9" id="KW-1185">Reference proteome</keyword>
<dbReference type="RefSeq" id="WP_132025958.1">
    <property type="nucleotide sequence ID" value="NZ_CP068564.1"/>
</dbReference>
<evidence type="ECO:0000256" key="5">
    <source>
        <dbReference type="ARBA" id="ARBA00022679"/>
    </source>
</evidence>
<feature type="binding site" evidence="7">
    <location>
        <position position="100"/>
    </location>
    <ligand>
        <name>S-adenosyl-L-methionine</name>
        <dbReference type="ChEBI" id="CHEBI:59789"/>
    </ligand>
</feature>
<evidence type="ECO:0000256" key="2">
    <source>
        <dbReference type="ARBA" id="ARBA00022490"/>
    </source>
</evidence>
<dbReference type="InterPro" id="IPR002903">
    <property type="entry name" value="RsmH"/>
</dbReference>
<dbReference type="GO" id="GO:0005737">
    <property type="term" value="C:cytoplasm"/>
    <property type="evidence" value="ECO:0007669"/>
    <property type="project" value="UniProtKB-SubCell"/>
</dbReference>
<dbReference type="GO" id="GO:0071424">
    <property type="term" value="F:rRNA (cytosine-N4-)-methyltransferase activity"/>
    <property type="evidence" value="ECO:0007669"/>
    <property type="project" value="UniProtKB-UniRule"/>
</dbReference>
<evidence type="ECO:0000256" key="7">
    <source>
        <dbReference type="HAMAP-Rule" id="MF_01007"/>
    </source>
</evidence>
<evidence type="ECO:0000256" key="6">
    <source>
        <dbReference type="ARBA" id="ARBA00022691"/>
    </source>
</evidence>
<dbReference type="HAMAP" id="MF_01007">
    <property type="entry name" value="16SrRNA_methyltr_H"/>
    <property type="match status" value="1"/>
</dbReference>
<feature type="binding site" evidence="7">
    <location>
        <begin position="33"/>
        <end position="35"/>
    </location>
    <ligand>
        <name>S-adenosyl-L-methionine</name>
        <dbReference type="ChEBI" id="CHEBI:59789"/>
    </ligand>
</feature>
<dbReference type="Proteomes" id="UP000294567">
    <property type="component" value="Unassembled WGS sequence"/>
</dbReference>
<dbReference type="InterPro" id="IPR029063">
    <property type="entry name" value="SAM-dependent_MTases_sf"/>
</dbReference>
<protein>
    <recommendedName>
        <fullName evidence="7">Ribosomal RNA small subunit methyltransferase H</fullName>
        <ecNumber evidence="7">2.1.1.199</ecNumber>
    </recommendedName>
    <alternativeName>
        <fullName evidence="7">16S rRNA m(4)C1402 methyltransferase</fullName>
    </alternativeName>
    <alternativeName>
        <fullName evidence="7">rRNA (cytosine-N(4)-)-methyltransferase RsmH</fullName>
    </alternativeName>
</protein>
<dbReference type="EC" id="2.1.1.199" evidence="7"/>
<dbReference type="EMBL" id="SMAE01000002">
    <property type="protein sequence ID" value="TCS91254.1"/>
    <property type="molecule type" value="Genomic_DNA"/>
</dbReference>
<keyword evidence="6 7" id="KW-0949">S-adenosyl-L-methionine</keyword>
<dbReference type="FunFam" id="1.10.150.170:FF:000001">
    <property type="entry name" value="Ribosomal RNA small subunit methyltransferase H"/>
    <property type="match status" value="1"/>
</dbReference>
<comment type="function">
    <text evidence="7">Specifically methylates the N4 position of cytidine in position 1402 (C1402) of 16S rRNA.</text>
</comment>
<accession>A0A4V6NZ65</accession>
<keyword evidence="3 7" id="KW-0698">rRNA processing</keyword>
<name>A0A4V6NZ65_9FIRM</name>
<feature type="binding site" evidence="7">
    <location>
        <position position="52"/>
    </location>
    <ligand>
        <name>S-adenosyl-L-methionine</name>
        <dbReference type="ChEBI" id="CHEBI:59789"/>
    </ligand>
</feature>